<dbReference type="AlphaFoldDB" id="A0A8T9SX08"/>
<proteinExistence type="predicted"/>
<keyword evidence="2" id="KW-1185">Reference proteome</keyword>
<gene>
    <name evidence="1" type="ORF">MUN82_04025</name>
</gene>
<evidence type="ECO:0000313" key="2">
    <source>
        <dbReference type="Proteomes" id="UP000829925"/>
    </source>
</evidence>
<name>A0A8T9SX08_9BACT</name>
<evidence type="ECO:0000313" key="1">
    <source>
        <dbReference type="EMBL" id="UOR06267.1"/>
    </source>
</evidence>
<dbReference type="KEGG" id="haei:MUN82_04025"/>
<dbReference type="RefSeq" id="WP_245095204.1">
    <property type="nucleotide sequence ID" value="NZ_CP095053.1"/>
</dbReference>
<reference evidence="1 2" key="1">
    <citation type="submission" date="2022-04" db="EMBL/GenBank/DDBJ databases">
        <title>Hymenobacter sp. isolated from the air.</title>
        <authorList>
            <person name="Won M."/>
            <person name="Lee C.-M."/>
            <person name="Woen H.-Y."/>
            <person name="Kwon S.-W."/>
        </authorList>
    </citation>
    <scope>NUCLEOTIDE SEQUENCE [LARGE SCALE GENOMIC DNA]</scope>
    <source>
        <strain evidence="2">5413 J-13</strain>
    </source>
</reference>
<accession>A0A8T9SX08</accession>
<sequence>MARTNDEIATKYGIADTGHDFFRFCQQAQELADKFHCASCTALATSKMDLRGLALPYYSLSGLDSAQQNFCHSTERPYETLINMARELSVRYAKRRTEQEQHAQAA</sequence>
<dbReference type="EMBL" id="CP095053">
    <property type="protein sequence ID" value="UOR06267.1"/>
    <property type="molecule type" value="Genomic_DNA"/>
</dbReference>
<dbReference type="Proteomes" id="UP000829925">
    <property type="component" value="Chromosome"/>
</dbReference>
<organism evidence="1 2">
    <name type="scientific">Hymenobacter aerilatus</name>
    <dbReference type="NCBI Taxonomy" id="2932251"/>
    <lineage>
        <taxon>Bacteria</taxon>
        <taxon>Pseudomonadati</taxon>
        <taxon>Bacteroidota</taxon>
        <taxon>Cytophagia</taxon>
        <taxon>Cytophagales</taxon>
        <taxon>Hymenobacteraceae</taxon>
        <taxon>Hymenobacter</taxon>
    </lineage>
</organism>
<protein>
    <submittedName>
        <fullName evidence="1">Uncharacterized protein</fullName>
    </submittedName>
</protein>